<feature type="transmembrane region" description="Helical" evidence="2">
    <location>
        <begin position="418"/>
        <end position="437"/>
    </location>
</feature>
<keyword evidence="2" id="KW-0472">Membrane</keyword>
<dbReference type="Proteomes" id="UP001500620">
    <property type="component" value="Unassembled WGS sequence"/>
</dbReference>
<keyword evidence="2" id="KW-1133">Transmembrane helix</keyword>
<keyword evidence="2" id="KW-0812">Transmembrane</keyword>
<dbReference type="EMBL" id="BAABAT010000013">
    <property type="protein sequence ID" value="GAA4252390.1"/>
    <property type="molecule type" value="Genomic_DNA"/>
</dbReference>
<feature type="transmembrane region" description="Helical" evidence="2">
    <location>
        <begin position="36"/>
        <end position="54"/>
    </location>
</feature>
<feature type="transmembrane region" description="Helical" evidence="2">
    <location>
        <begin position="246"/>
        <end position="265"/>
    </location>
</feature>
<evidence type="ECO:0000256" key="1">
    <source>
        <dbReference type="SAM" id="MobiDB-lite"/>
    </source>
</evidence>
<accession>A0ABP8DC17</accession>
<reference evidence="4" key="1">
    <citation type="journal article" date="2019" name="Int. J. Syst. Evol. Microbiol.">
        <title>The Global Catalogue of Microorganisms (GCM) 10K type strain sequencing project: providing services to taxonomists for standard genome sequencing and annotation.</title>
        <authorList>
            <consortium name="The Broad Institute Genomics Platform"/>
            <consortium name="The Broad Institute Genome Sequencing Center for Infectious Disease"/>
            <person name="Wu L."/>
            <person name="Ma J."/>
        </authorList>
    </citation>
    <scope>NUCLEOTIDE SEQUENCE [LARGE SCALE GENOMIC DNA]</scope>
    <source>
        <strain evidence="4">JCM 17441</strain>
    </source>
</reference>
<evidence type="ECO:0008006" key="5">
    <source>
        <dbReference type="Google" id="ProtNLM"/>
    </source>
</evidence>
<feature type="transmembrane region" description="Helical" evidence="2">
    <location>
        <begin position="213"/>
        <end position="234"/>
    </location>
</feature>
<feature type="transmembrane region" description="Helical" evidence="2">
    <location>
        <begin position="114"/>
        <end position="134"/>
    </location>
</feature>
<sequence length="559" mass="60088">MPTAVTAATTTTIPRQRTAGDIGTTGTTGRRTRGRFVTAGMLVCAVAVMLLGYLRMARTNGMNADGAANALQAWDMLHGNVGLAGWTLSDVSFYPTELVQYALIELVYGPSEDVVHIAAAMTYVLLIVFAALVARGEATGRAAWARMALAVSVLLVPEAHAGWAIVLNVPDHTGTGVPLLVTALLIDRRAVLGRWWPLAVTAVLTIAQVADPLAMYIGALPLAMVSAWRLLRAIWSRAPKGADGHLLVAAAASVALAHAAVRLIALAGGFRVHQPIAEFSEWESIPQHLSMMWRVVALDYGAYFPYLADDGPWLTGVNYAAGAVKLLLMAAALAAAAVSVARLLRGRGDDRVAQWLAVGIAVNLAAFVASTQAADMTSARQVVNVLPFGAVLAGRVFGDRLAAAWAQRHWARRHALRWSAGALAAVLVAAFGVQAAMARPNPAEATEVARWLEAHDLHYGIGAYWASHTVTVASGGRVRVAPVVDPMPRVFHWESHEEWYDPQRHDARFIIVDRSLAHYGTVSGAIETFGMPLERIDLDRWTILLYNRNLLGDLPRHRP</sequence>
<keyword evidence="4" id="KW-1185">Reference proteome</keyword>
<feature type="transmembrane region" description="Helical" evidence="2">
    <location>
        <begin position="319"/>
        <end position="340"/>
    </location>
</feature>
<evidence type="ECO:0000313" key="3">
    <source>
        <dbReference type="EMBL" id="GAA4252390.1"/>
    </source>
</evidence>
<feature type="region of interest" description="Disordered" evidence="1">
    <location>
        <begin position="1"/>
        <end position="27"/>
    </location>
</feature>
<evidence type="ECO:0000313" key="4">
    <source>
        <dbReference type="Proteomes" id="UP001500620"/>
    </source>
</evidence>
<gene>
    <name evidence="3" type="ORF">GCM10022255_048810</name>
</gene>
<feature type="compositionally biased region" description="Low complexity" evidence="1">
    <location>
        <begin position="1"/>
        <end position="12"/>
    </location>
</feature>
<evidence type="ECO:0000256" key="2">
    <source>
        <dbReference type="SAM" id="Phobius"/>
    </source>
</evidence>
<name>A0ABP8DC17_9ACTN</name>
<comment type="caution">
    <text evidence="3">The sequence shown here is derived from an EMBL/GenBank/DDBJ whole genome shotgun (WGS) entry which is preliminary data.</text>
</comment>
<protein>
    <recommendedName>
        <fullName evidence="5">Glycosyltransferase RgtA/B/C/D-like domain-containing protein</fullName>
    </recommendedName>
</protein>
<proteinExistence type="predicted"/>
<organism evidence="3 4">
    <name type="scientific">Dactylosporangium darangshiense</name>
    <dbReference type="NCBI Taxonomy" id="579108"/>
    <lineage>
        <taxon>Bacteria</taxon>
        <taxon>Bacillati</taxon>
        <taxon>Actinomycetota</taxon>
        <taxon>Actinomycetes</taxon>
        <taxon>Micromonosporales</taxon>
        <taxon>Micromonosporaceae</taxon>
        <taxon>Dactylosporangium</taxon>
    </lineage>
</organism>